<dbReference type="NCBIfam" id="TIGR01907">
    <property type="entry name" value="casE_Cse3"/>
    <property type="match status" value="1"/>
</dbReference>
<protein>
    <submittedName>
        <fullName evidence="1">Type I-E CRISPR-associated protein Cas6/Cse3/CasE</fullName>
    </submittedName>
</protein>
<dbReference type="InterPro" id="IPR010179">
    <property type="entry name" value="CRISPR-assoc_prot_Cse3"/>
</dbReference>
<sequence>MAHLSRIPLAPLRDGTRKLLRSPQAMHAAVLGAVAYHPDAGRTLWRLDSDNRHRPYLYTVTQVAPDWTALVEQAGWLVDEPNAKPVVADYGQLLAQLQPGQVYGFRLTASPVQNSRTPQNPTKTQTDRIAAAADGKTRSFRMGHRTAAHQLAWFTDRVKGFGFELKEVPASAPAAPSILPLTAPAAEPEPTLDVRITARDRRQFTKTDSSGTGNTTVTITTATYEGTLTVTDPFTLARTLLTGIGPAKAYGCGLLTLAAAQ</sequence>
<dbReference type="EMBL" id="BNED01000007">
    <property type="protein sequence ID" value="GHI82564.1"/>
    <property type="molecule type" value="Genomic_DNA"/>
</dbReference>
<dbReference type="RefSeq" id="WP_202204160.1">
    <property type="nucleotide sequence ID" value="NZ_BAAATO010000078.1"/>
</dbReference>
<dbReference type="SUPFAM" id="SSF117987">
    <property type="entry name" value="CRISPR-associated protein"/>
    <property type="match status" value="2"/>
</dbReference>
<comment type="caution">
    <text evidence="1">The sequence shown here is derived from an EMBL/GenBank/DDBJ whole genome shotgun (WGS) entry which is preliminary data.</text>
</comment>
<name>A0ABQ3TQ81_9ACTN</name>
<dbReference type="Gene3D" id="3.30.70.1210">
    <property type="entry name" value="Crispr-associated protein, domain 2"/>
    <property type="match status" value="1"/>
</dbReference>
<dbReference type="SMART" id="SM01101">
    <property type="entry name" value="CRISPR_assoc"/>
    <property type="match status" value="1"/>
</dbReference>
<organism evidence="1 2">
    <name type="scientific">Streptomyces spororaveus</name>
    <dbReference type="NCBI Taxonomy" id="284039"/>
    <lineage>
        <taxon>Bacteria</taxon>
        <taxon>Bacillati</taxon>
        <taxon>Actinomycetota</taxon>
        <taxon>Actinomycetes</taxon>
        <taxon>Kitasatosporales</taxon>
        <taxon>Streptomycetaceae</taxon>
        <taxon>Streptomyces</taxon>
    </lineage>
</organism>
<dbReference type="Gene3D" id="3.30.70.1200">
    <property type="entry name" value="Crispr-associated protein, domain 1"/>
    <property type="match status" value="1"/>
</dbReference>
<accession>A0ABQ3TQ81</accession>
<gene>
    <name evidence="1" type="ORF">Sspor_81250</name>
</gene>
<dbReference type="Proteomes" id="UP000608522">
    <property type="component" value="Unassembled WGS sequence"/>
</dbReference>
<keyword evidence="2" id="KW-1185">Reference proteome</keyword>
<proteinExistence type="predicted"/>
<evidence type="ECO:0000313" key="2">
    <source>
        <dbReference type="Proteomes" id="UP000608522"/>
    </source>
</evidence>
<reference evidence="2" key="1">
    <citation type="submission" date="2023-07" db="EMBL/GenBank/DDBJ databases">
        <title>Whole genome shotgun sequence of Streptomyces spororaveus NBRC 15456.</title>
        <authorList>
            <person name="Komaki H."/>
            <person name="Tamura T."/>
        </authorList>
    </citation>
    <scope>NUCLEOTIDE SEQUENCE [LARGE SCALE GENOMIC DNA]</scope>
    <source>
        <strain evidence="2">NBRC 15456</strain>
    </source>
</reference>
<evidence type="ECO:0000313" key="1">
    <source>
        <dbReference type="EMBL" id="GHI82564.1"/>
    </source>
</evidence>
<dbReference type="CDD" id="cd09727">
    <property type="entry name" value="Cas6_I-E"/>
    <property type="match status" value="1"/>
</dbReference>
<dbReference type="Pfam" id="PF08798">
    <property type="entry name" value="CRISPR_assoc"/>
    <property type="match status" value="1"/>
</dbReference>